<dbReference type="Gene3D" id="1.10.472.10">
    <property type="entry name" value="Cyclin-like"/>
    <property type="match status" value="2"/>
</dbReference>
<evidence type="ECO:0000256" key="3">
    <source>
        <dbReference type="RuleBase" id="RU000383"/>
    </source>
</evidence>
<dbReference type="PROSITE" id="PS50297">
    <property type="entry name" value="ANK_REP_REGION"/>
    <property type="match status" value="1"/>
</dbReference>
<comment type="similarity">
    <text evidence="3">Belongs to the cyclin family.</text>
</comment>
<dbReference type="InterPro" id="IPR036915">
    <property type="entry name" value="Cyclin-like_sf"/>
</dbReference>
<dbReference type="Pfam" id="PF12796">
    <property type="entry name" value="Ank_2"/>
    <property type="match status" value="1"/>
</dbReference>
<dbReference type="InterPro" id="IPR031658">
    <property type="entry name" value="Cyclin_C_2"/>
</dbReference>
<dbReference type="InterPro" id="IPR006671">
    <property type="entry name" value="Cyclin_N"/>
</dbReference>
<dbReference type="Pfam" id="PF00134">
    <property type="entry name" value="Cyclin_N"/>
    <property type="match status" value="1"/>
</dbReference>
<dbReference type="InterPro" id="IPR036770">
    <property type="entry name" value="Ankyrin_rpt-contain_sf"/>
</dbReference>
<evidence type="ECO:0000256" key="2">
    <source>
        <dbReference type="PROSITE-ProRule" id="PRU00023"/>
    </source>
</evidence>
<gene>
    <name evidence="5" type="ORF">M0811_04774</name>
</gene>
<keyword evidence="2" id="KW-0040">ANK repeat</keyword>
<feature type="domain" description="Cyclin-like" evidence="4">
    <location>
        <begin position="146"/>
        <end position="227"/>
    </location>
</feature>
<organism evidence="5 6">
    <name type="scientific">Anaeramoeba ignava</name>
    <name type="common">Anaerobic marine amoeba</name>
    <dbReference type="NCBI Taxonomy" id="1746090"/>
    <lineage>
        <taxon>Eukaryota</taxon>
        <taxon>Metamonada</taxon>
        <taxon>Anaeramoebidae</taxon>
        <taxon>Anaeramoeba</taxon>
    </lineage>
</organism>
<proteinExistence type="inferred from homology"/>
<dbReference type="PROSITE" id="PS50088">
    <property type="entry name" value="ANK_REPEAT"/>
    <property type="match status" value="1"/>
</dbReference>
<reference evidence="5" key="1">
    <citation type="submission" date="2022-10" db="EMBL/GenBank/DDBJ databases">
        <title>Novel sulphate-reducing endosymbionts in the free-living metamonad Anaeramoeba.</title>
        <authorList>
            <person name="Jerlstrom-Hultqvist J."/>
            <person name="Cepicka I."/>
            <person name="Gallot-Lavallee L."/>
            <person name="Salas-Leiva D."/>
            <person name="Curtis B.A."/>
            <person name="Zahonova K."/>
            <person name="Pipaliya S."/>
            <person name="Dacks J."/>
            <person name="Roger A.J."/>
        </authorList>
    </citation>
    <scope>NUCLEOTIDE SEQUENCE</scope>
    <source>
        <strain evidence="5">BMAN</strain>
    </source>
</reference>
<dbReference type="Proteomes" id="UP001149090">
    <property type="component" value="Unassembled WGS sequence"/>
</dbReference>
<name>A0A9Q0RH67_ANAIG</name>
<comment type="caution">
    <text evidence="5">The sequence shown here is derived from an EMBL/GenBank/DDBJ whole genome shotgun (WGS) entry which is preliminary data.</text>
</comment>
<dbReference type="SUPFAM" id="SSF47954">
    <property type="entry name" value="Cyclin-like"/>
    <property type="match status" value="2"/>
</dbReference>
<dbReference type="OMA" id="WFISANV"/>
<dbReference type="InterPro" id="IPR013763">
    <property type="entry name" value="Cyclin-like_dom"/>
</dbReference>
<evidence type="ECO:0000259" key="4">
    <source>
        <dbReference type="SMART" id="SM00385"/>
    </source>
</evidence>
<evidence type="ECO:0000313" key="5">
    <source>
        <dbReference type="EMBL" id="KAJ5078449.1"/>
    </source>
</evidence>
<protein>
    <submittedName>
        <fullName evidence="5">Cyclin-c</fullName>
    </submittedName>
</protein>
<dbReference type="AlphaFoldDB" id="A0A9Q0RH67"/>
<accession>A0A9Q0RH67</accession>
<dbReference type="Gene3D" id="1.25.40.20">
    <property type="entry name" value="Ankyrin repeat-containing domain"/>
    <property type="match status" value="1"/>
</dbReference>
<dbReference type="SMART" id="SM00385">
    <property type="entry name" value="CYCLIN"/>
    <property type="match status" value="2"/>
</dbReference>
<dbReference type="InterPro" id="IPR043198">
    <property type="entry name" value="Cyclin/Ssn8"/>
</dbReference>
<dbReference type="SUPFAM" id="SSF48403">
    <property type="entry name" value="Ankyrin repeat"/>
    <property type="match status" value="1"/>
</dbReference>
<dbReference type="EMBL" id="JAPDFW010000053">
    <property type="protein sequence ID" value="KAJ5078449.1"/>
    <property type="molecule type" value="Genomic_DNA"/>
</dbReference>
<sequence>MAANYWNSSHCNRWIFSKIKLEELLEKNYQFILPEHRKTIMFFFHKKIIQTGTIMKCPQKIISTCHVIFKRFYLIKKLTEHDPWLIFPTCFYLSSKIEEWFISANVLIEAISKITKWEYTSEDIFQNELLVLGILGYDLIVFHPYKMLTEIQEKGQFQELYQLAWSIINDSYFTDLCLLYSPYLLTLASLFIASITSSVDITSWFSQLQITNETLTEIKKVANIVLEFYKEQPLLNQHSEKIDALLEVVKFAQEAETKNGENPLHLVCYKNTNPDVIQEMLKYTDPNILNGETPLHVSCRNGNVISAHYLIEAKADTTIRNNELASDLIPSDSAHPELLQLLMKTKKK</sequence>
<dbReference type="SMART" id="SM00248">
    <property type="entry name" value="ANK"/>
    <property type="match status" value="2"/>
</dbReference>
<evidence type="ECO:0000313" key="6">
    <source>
        <dbReference type="Proteomes" id="UP001149090"/>
    </source>
</evidence>
<keyword evidence="1 3" id="KW-0195">Cyclin</keyword>
<feature type="repeat" description="ANK" evidence="2">
    <location>
        <begin position="290"/>
        <end position="322"/>
    </location>
</feature>
<dbReference type="GO" id="GO:0016538">
    <property type="term" value="F:cyclin-dependent protein serine/threonine kinase regulator activity"/>
    <property type="evidence" value="ECO:0007669"/>
    <property type="project" value="InterPro"/>
</dbReference>
<dbReference type="Pfam" id="PF16899">
    <property type="entry name" value="Cyclin_C_2"/>
    <property type="match status" value="1"/>
</dbReference>
<feature type="domain" description="Cyclin-like" evidence="4">
    <location>
        <begin position="46"/>
        <end position="133"/>
    </location>
</feature>
<evidence type="ECO:0000256" key="1">
    <source>
        <dbReference type="ARBA" id="ARBA00023127"/>
    </source>
</evidence>
<dbReference type="PANTHER" id="PTHR10026">
    <property type="entry name" value="CYCLIN"/>
    <property type="match status" value="1"/>
</dbReference>
<dbReference type="InterPro" id="IPR002110">
    <property type="entry name" value="Ankyrin_rpt"/>
</dbReference>
<dbReference type="OrthoDB" id="10266018at2759"/>
<keyword evidence="6" id="KW-1185">Reference proteome</keyword>
<dbReference type="GO" id="GO:0006357">
    <property type="term" value="P:regulation of transcription by RNA polymerase II"/>
    <property type="evidence" value="ECO:0007669"/>
    <property type="project" value="InterPro"/>
</dbReference>